<evidence type="ECO:0000256" key="1">
    <source>
        <dbReference type="SAM" id="Coils"/>
    </source>
</evidence>
<proteinExistence type="predicted"/>
<gene>
    <name evidence="3" type="ORF">PHPALM_6738</name>
</gene>
<reference evidence="3 4" key="1">
    <citation type="journal article" date="2017" name="Genome Biol. Evol.">
        <title>Phytophthora megakarya and P. palmivora, closely related causal agents of cacao black pod rot, underwent increases in genome sizes and gene numbers by different mechanisms.</title>
        <authorList>
            <person name="Ali S.S."/>
            <person name="Shao J."/>
            <person name="Lary D.J."/>
            <person name="Kronmiller B."/>
            <person name="Shen D."/>
            <person name="Strem M.D."/>
            <person name="Amoako-Attah I."/>
            <person name="Akrofi A.Y."/>
            <person name="Begoude B.A."/>
            <person name="Ten Hoopen G.M."/>
            <person name="Coulibaly K."/>
            <person name="Kebe B.I."/>
            <person name="Melnick R.L."/>
            <person name="Guiltinan M.J."/>
            <person name="Tyler B.M."/>
            <person name="Meinhardt L.W."/>
            <person name="Bailey B.A."/>
        </authorList>
    </citation>
    <scope>NUCLEOTIDE SEQUENCE [LARGE SCALE GENOMIC DNA]</scope>
    <source>
        <strain evidence="4">sbr112.9</strain>
    </source>
</reference>
<comment type="caution">
    <text evidence="3">The sequence shown here is derived from an EMBL/GenBank/DDBJ whole genome shotgun (WGS) entry which is preliminary data.</text>
</comment>
<feature type="compositionally biased region" description="Polar residues" evidence="2">
    <location>
        <begin position="19"/>
        <end position="36"/>
    </location>
</feature>
<evidence type="ECO:0000313" key="4">
    <source>
        <dbReference type="Proteomes" id="UP000237271"/>
    </source>
</evidence>
<dbReference type="Proteomes" id="UP000237271">
    <property type="component" value="Unassembled WGS sequence"/>
</dbReference>
<feature type="coiled-coil region" evidence="1">
    <location>
        <begin position="67"/>
        <end position="136"/>
    </location>
</feature>
<keyword evidence="1" id="KW-0175">Coiled coil</keyword>
<protein>
    <recommendedName>
        <fullName evidence="5">M96 mating-specific protein family</fullName>
    </recommendedName>
</protein>
<organism evidence="3 4">
    <name type="scientific">Phytophthora palmivora</name>
    <dbReference type="NCBI Taxonomy" id="4796"/>
    <lineage>
        <taxon>Eukaryota</taxon>
        <taxon>Sar</taxon>
        <taxon>Stramenopiles</taxon>
        <taxon>Oomycota</taxon>
        <taxon>Peronosporomycetes</taxon>
        <taxon>Peronosporales</taxon>
        <taxon>Peronosporaceae</taxon>
        <taxon>Phytophthora</taxon>
    </lineage>
</organism>
<dbReference type="OrthoDB" id="116421at2759"/>
<feature type="non-terminal residue" evidence="3">
    <location>
        <position position="340"/>
    </location>
</feature>
<dbReference type="AlphaFoldDB" id="A0A2P4YE12"/>
<sequence length="340" mass="37908">MLSPPASQGIIEAVISSSTLPSTGNHVTNVSASDTVPVQRKPKKKRSHTTPTRDRERRELLALRVESVELTKQLQKAREHLATTRKKRQKKLASSSRIVSTVPAWRHIARRHLKARQQAESENRRLREQLEEHLKWSKALQAKLNQRTTSGGYSSPRATATAAALGTVANPLLLAEDEEGITDLELELDDTDRAELVMLSSGLDSAYAQVGSVFKEHSVSEVPLGAVSVFREDGPWLKSADVHPTVHSAWVLWHLGGSCRKSVSAHRSCSYPDVSRQEHTFAVKFRLQTPASKLPPDADPVFLDLKLVLRRYVEQNRLVFVWRGISSGETDLDGLFLEKI</sequence>
<evidence type="ECO:0000313" key="3">
    <source>
        <dbReference type="EMBL" id="POM76065.1"/>
    </source>
</evidence>
<evidence type="ECO:0000256" key="2">
    <source>
        <dbReference type="SAM" id="MobiDB-lite"/>
    </source>
</evidence>
<feature type="region of interest" description="Disordered" evidence="2">
    <location>
        <begin position="19"/>
        <end position="56"/>
    </location>
</feature>
<keyword evidence="4" id="KW-1185">Reference proteome</keyword>
<name>A0A2P4YE12_9STRA</name>
<accession>A0A2P4YE12</accession>
<dbReference type="EMBL" id="NCKW01003551">
    <property type="protein sequence ID" value="POM76065.1"/>
    <property type="molecule type" value="Genomic_DNA"/>
</dbReference>
<evidence type="ECO:0008006" key="5">
    <source>
        <dbReference type="Google" id="ProtNLM"/>
    </source>
</evidence>